<protein>
    <submittedName>
        <fullName evidence="2">Uncharacterized protein</fullName>
    </submittedName>
</protein>
<feature type="region of interest" description="Disordered" evidence="1">
    <location>
        <begin position="20"/>
        <end position="64"/>
    </location>
</feature>
<proteinExistence type="predicted"/>
<name>A0A5B9WAW0_9BACT</name>
<dbReference type="EMBL" id="CP042997">
    <property type="protein sequence ID" value="QEH37235.1"/>
    <property type="molecule type" value="Genomic_DNA"/>
</dbReference>
<reference evidence="2 3" key="1">
    <citation type="submission" date="2019-08" db="EMBL/GenBank/DDBJ databases">
        <title>Deep-cultivation of Planctomycetes and their phenomic and genomic characterization uncovers novel biology.</title>
        <authorList>
            <person name="Wiegand S."/>
            <person name="Jogler M."/>
            <person name="Boedeker C."/>
            <person name="Pinto D."/>
            <person name="Vollmers J."/>
            <person name="Rivas-Marin E."/>
            <person name="Kohn T."/>
            <person name="Peeters S.H."/>
            <person name="Heuer A."/>
            <person name="Rast P."/>
            <person name="Oberbeckmann S."/>
            <person name="Bunk B."/>
            <person name="Jeske O."/>
            <person name="Meyerdierks A."/>
            <person name="Storesund J.E."/>
            <person name="Kallscheuer N."/>
            <person name="Luecker S."/>
            <person name="Lage O.M."/>
            <person name="Pohl T."/>
            <person name="Merkel B.J."/>
            <person name="Hornburger P."/>
            <person name="Mueller R.-W."/>
            <person name="Bruemmer F."/>
            <person name="Labrenz M."/>
            <person name="Spormann A.M."/>
            <person name="Op den Camp H."/>
            <person name="Overmann J."/>
            <person name="Amann R."/>
            <person name="Jetten M.S.M."/>
            <person name="Mascher T."/>
            <person name="Medema M.H."/>
            <person name="Devos D.P."/>
            <person name="Kaster A.-K."/>
            <person name="Ovreas L."/>
            <person name="Rohde M."/>
            <person name="Galperin M.Y."/>
            <person name="Jogler C."/>
        </authorList>
    </citation>
    <scope>NUCLEOTIDE SEQUENCE [LARGE SCALE GENOMIC DNA]</scope>
    <source>
        <strain evidence="2 3">OJF2</strain>
    </source>
</reference>
<dbReference type="Proteomes" id="UP000324233">
    <property type="component" value="Chromosome"/>
</dbReference>
<sequence length="64" mass="6814">MSGPIVRKYGFPNFEKIFGERPLAHGKEDDAGAAEGREPSTSTPQRGETDGKRPADEPGKAGSK</sequence>
<organism evidence="2 3">
    <name type="scientific">Aquisphaera giovannonii</name>
    <dbReference type="NCBI Taxonomy" id="406548"/>
    <lineage>
        <taxon>Bacteria</taxon>
        <taxon>Pseudomonadati</taxon>
        <taxon>Planctomycetota</taxon>
        <taxon>Planctomycetia</taxon>
        <taxon>Isosphaerales</taxon>
        <taxon>Isosphaeraceae</taxon>
        <taxon>Aquisphaera</taxon>
    </lineage>
</organism>
<dbReference type="AlphaFoldDB" id="A0A5B9WAW0"/>
<dbReference type="KEGG" id="agv:OJF2_58220"/>
<evidence type="ECO:0000256" key="1">
    <source>
        <dbReference type="SAM" id="MobiDB-lite"/>
    </source>
</evidence>
<dbReference type="OrthoDB" id="292221at2"/>
<accession>A0A5B9WAW0</accession>
<evidence type="ECO:0000313" key="3">
    <source>
        <dbReference type="Proteomes" id="UP000324233"/>
    </source>
</evidence>
<gene>
    <name evidence="2" type="ORF">OJF2_58220</name>
</gene>
<feature type="compositionally biased region" description="Basic and acidic residues" evidence="1">
    <location>
        <begin position="20"/>
        <end position="38"/>
    </location>
</feature>
<evidence type="ECO:0000313" key="2">
    <source>
        <dbReference type="EMBL" id="QEH37235.1"/>
    </source>
</evidence>
<keyword evidence="3" id="KW-1185">Reference proteome</keyword>
<feature type="compositionally biased region" description="Basic and acidic residues" evidence="1">
    <location>
        <begin position="47"/>
        <end position="64"/>
    </location>
</feature>